<dbReference type="Pfam" id="PF06283">
    <property type="entry name" value="ThuA"/>
    <property type="match status" value="1"/>
</dbReference>
<reference evidence="3 4" key="1">
    <citation type="submission" date="2020-03" db="EMBL/GenBank/DDBJ databases">
        <title>Cyclobacterium plantarum sp. nov., a marine bacterium isolated from a coastal-marine wetland.</title>
        <authorList>
            <person name="Sanchez-Porro C."/>
            <person name="Ventosa A."/>
            <person name="Amoozegar M."/>
        </authorList>
    </citation>
    <scope>NUCLEOTIDE SEQUENCE [LARGE SCALE GENOMIC DNA]</scope>
    <source>
        <strain evidence="3 4">GBPx2</strain>
    </source>
</reference>
<dbReference type="PANTHER" id="PTHR40469:SF2">
    <property type="entry name" value="GALACTOSE-BINDING DOMAIN-LIKE SUPERFAMILY PROTEIN"/>
    <property type="match status" value="1"/>
</dbReference>
<dbReference type="Gene3D" id="3.40.50.880">
    <property type="match status" value="1"/>
</dbReference>
<dbReference type="InterPro" id="IPR029062">
    <property type="entry name" value="Class_I_gatase-like"/>
</dbReference>
<name>A0ABX0H7F2_9BACT</name>
<protein>
    <submittedName>
        <fullName evidence="3">ThuA domain-containing protein</fullName>
    </submittedName>
</protein>
<keyword evidence="4" id="KW-1185">Reference proteome</keyword>
<feature type="signal peptide" evidence="1">
    <location>
        <begin position="1"/>
        <end position="28"/>
    </location>
</feature>
<evidence type="ECO:0000313" key="4">
    <source>
        <dbReference type="Proteomes" id="UP000649799"/>
    </source>
</evidence>
<proteinExistence type="predicted"/>
<feature type="domain" description="ThuA-like" evidence="2">
    <location>
        <begin position="66"/>
        <end position="249"/>
    </location>
</feature>
<dbReference type="EMBL" id="JAANYN010000005">
    <property type="protein sequence ID" value="NHE57786.1"/>
    <property type="molecule type" value="Genomic_DNA"/>
</dbReference>
<comment type="caution">
    <text evidence="3">The sequence shown here is derived from an EMBL/GenBank/DDBJ whole genome shotgun (WGS) entry which is preliminary data.</text>
</comment>
<evidence type="ECO:0000259" key="2">
    <source>
        <dbReference type="Pfam" id="PF06283"/>
    </source>
</evidence>
<dbReference type="Proteomes" id="UP000649799">
    <property type="component" value="Unassembled WGS sequence"/>
</dbReference>
<evidence type="ECO:0000256" key="1">
    <source>
        <dbReference type="SAM" id="SignalP"/>
    </source>
</evidence>
<dbReference type="SUPFAM" id="SSF52317">
    <property type="entry name" value="Class I glutamine amidotransferase-like"/>
    <property type="match status" value="1"/>
</dbReference>
<gene>
    <name evidence="3" type="ORF">G9Q97_13300</name>
</gene>
<organism evidence="3 4">
    <name type="scientific">Cyclobacterium plantarum</name>
    <dbReference type="NCBI Taxonomy" id="2716263"/>
    <lineage>
        <taxon>Bacteria</taxon>
        <taxon>Pseudomonadati</taxon>
        <taxon>Bacteroidota</taxon>
        <taxon>Cytophagia</taxon>
        <taxon>Cytophagales</taxon>
        <taxon>Cyclobacteriaceae</taxon>
        <taxon>Cyclobacterium</taxon>
    </lineage>
</organism>
<keyword evidence="1" id="KW-0732">Signal</keyword>
<feature type="chain" id="PRO_5046796157" evidence="1">
    <location>
        <begin position="29"/>
        <end position="252"/>
    </location>
</feature>
<dbReference type="InterPro" id="IPR029010">
    <property type="entry name" value="ThuA-like"/>
</dbReference>
<sequence>MKRIPKFTKTIPLLLLTWLCIFPGNGRANGCLPASSNPPADPIRVLLLGGGASHDFDTWYKNADVETLEKGGFAEVTYTDDPESILDLLADMDVLYLSNNQPIADPATRKAIFDFAASGKGLILGHAALWYNWEDWPEYNIHLASGGSRGHDRFGAFDVTVLDKNHPVTEGLPPTFNLKDELYYFKVDPDGPGIKVLAEASTSETGPFPSLFVIKHPDTRIVGIALGHDGASHNLDTYQKLLRNAVSWVAGK</sequence>
<dbReference type="RefSeq" id="WP_166147604.1">
    <property type="nucleotide sequence ID" value="NZ_JAANYN010000005.1"/>
</dbReference>
<evidence type="ECO:0000313" key="3">
    <source>
        <dbReference type="EMBL" id="NHE57786.1"/>
    </source>
</evidence>
<accession>A0ABX0H7F2</accession>
<dbReference type="PANTHER" id="PTHR40469">
    <property type="entry name" value="SECRETED GLYCOSYL HYDROLASE"/>
    <property type="match status" value="1"/>
</dbReference>